<dbReference type="CDD" id="cd04301">
    <property type="entry name" value="NAT_SF"/>
    <property type="match status" value="1"/>
</dbReference>
<dbReference type="PROSITE" id="PS51186">
    <property type="entry name" value="GNAT"/>
    <property type="match status" value="1"/>
</dbReference>
<dbReference type="InterPro" id="IPR000182">
    <property type="entry name" value="GNAT_dom"/>
</dbReference>
<dbReference type="Gene3D" id="3.40.630.30">
    <property type="match status" value="1"/>
</dbReference>
<dbReference type="RefSeq" id="WP_132015756.1">
    <property type="nucleotide sequence ID" value="NZ_SLUN01000026.1"/>
</dbReference>
<proteinExistence type="predicted"/>
<evidence type="ECO:0000313" key="3">
    <source>
        <dbReference type="Proteomes" id="UP000295008"/>
    </source>
</evidence>
<gene>
    <name evidence="2" type="ORF">EDC14_10267</name>
</gene>
<protein>
    <submittedName>
        <fullName evidence="2">Acetyltransferase (GNAT) family protein</fullName>
    </submittedName>
</protein>
<keyword evidence="2" id="KW-0808">Transferase</keyword>
<reference evidence="2 3" key="1">
    <citation type="submission" date="2019-03" db="EMBL/GenBank/DDBJ databases">
        <title>Genomic Encyclopedia of Type Strains, Phase IV (KMG-IV): sequencing the most valuable type-strain genomes for metagenomic binning, comparative biology and taxonomic classification.</title>
        <authorList>
            <person name="Goeker M."/>
        </authorList>
    </citation>
    <scope>NUCLEOTIDE SEQUENCE [LARGE SCALE GENOMIC DNA]</scope>
    <source>
        <strain evidence="2 3">LX-B</strain>
    </source>
</reference>
<dbReference type="OrthoDB" id="1550635at2"/>
<sequence length="181" mass="20669">MRCVDAIRAVVPIGCAEFPDYTFEELSIAEIAQIVPLKSLLIEHLQSAPLFVPFFAGRDITYVKEENERRKSRYFVARDNGKTIAFIEITASGENFVGDAPEMTNICGAYMLPEYRGSGVYTKLLAVLLEKIRSEGYTLCGVDFESFNPTARSFWLKHFTAYTYSMTRRIDERIYRANESE</sequence>
<dbReference type="EMBL" id="SLUN01000026">
    <property type="protein sequence ID" value="TCL62264.1"/>
    <property type="molecule type" value="Genomic_DNA"/>
</dbReference>
<organism evidence="2 3">
    <name type="scientific">Hydrogenispora ethanolica</name>
    <dbReference type="NCBI Taxonomy" id="1082276"/>
    <lineage>
        <taxon>Bacteria</taxon>
        <taxon>Bacillati</taxon>
        <taxon>Bacillota</taxon>
        <taxon>Hydrogenispora</taxon>
    </lineage>
</organism>
<comment type="caution">
    <text evidence="2">The sequence shown here is derived from an EMBL/GenBank/DDBJ whole genome shotgun (WGS) entry which is preliminary data.</text>
</comment>
<name>A0A4R1R986_HYDET</name>
<keyword evidence="3" id="KW-1185">Reference proteome</keyword>
<dbReference type="InterPro" id="IPR016181">
    <property type="entry name" value="Acyl_CoA_acyltransferase"/>
</dbReference>
<dbReference type="Pfam" id="PF00583">
    <property type="entry name" value="Acetyltransf_1"/>
    <property type="match status" value="1"/>
</dbReference>
<dbReference type="SUPFAM" id="SSF55729">
    <property type="entry name" value="Acyl-CoA N-acyltransferases (Nat)"/>
    <property type="match status" value="1"/>
</dbReference>
<dbReference type="GO" id="GO:0016747">
    <property type="term" value="F:acyltransferase activity, transferring groups other than amino-acyl groups"/>
    <property type="evidence" value="ECO:0007669"/>
    <property type="project" value="InterPro"/>
</dbReference>
<dbReference type="Proteomes" id="UP000295008">
    <property type="component" value="Unassembled WGS sequence"/>
</dbReference>
<accession>A0A4R1R986</accession>
<evidence type="ECO:0000259" key="1">
    <source>
        <dbReference type="PROSITE" id="PS51186"/>
    </source>
</evidence>
<feature type="domain" description="N-acetyltransferase" evidence="1">
    <location>
        <begin position="24"/>
        <end position="171"/>
    </location>
</feature>
<dbReference type="AlphaFoldDB" id="A0A4R1R986"/>
<evidence type="ECO:0000313" key="2">
    <source>
        <dbReference type="EMBL" id="TCL62264.1"/>
    </source>
</evidence>